<evidence type="ECO:0000313" key="3">
    <source>
        <dbReference type="EMBL" id="KRO25790.1"/>
    </source>
</evidence>
<keyword evidence="1" id="KW-0805">Transcription regulation</keyword>
<evidence type="ECO:0000313" key="4">
    <source>
        <dbReference type="Proteomes" id="UP000051249"/>
    </source>
</evidence>
<dbReference type="PATRIC" id="fig|480391.4.peg.1579"/>
<dbReference type="Proteomes" id="UP000051249">
    <property type="component" value="Unassembled WGS sequence"/>
</dbReference>
<comment type="caution">
    <text evidence="3">The sequence shown here is derived from an EMBL/GenBank/DDBJ whole genome shotgun (WGS) entry which is preliminary data.</text>
</comment>
<dbReference type="GO" id="GO:0006352">
    <property type="term" value="P:DNA-templated transcription initiation"/>
    <property type="evidence" value="ECO:0007669"/>
    <property type="project" value="InterPro"/>
</dbReference>
<organism evidence="3 4">
    <name type="scientific">Pediococcus argentinicus</name>
    <dbReference type="NCBI Taxonomy" id="480391"/>
    <lineage>
        <taxon>Bacteria</taxon>
        <taxon>Bacillati</taxon>
        <taxon>Bacillota</taxon>
        <taxon>Bacilli</taxon>
        <taxon>Lactobacillales</taxon>
        <taxon>Lactobacillaceae</taxon>
        <taxon>Pediococcus</taxon>
    </lineage>
</organism>
<dbReference type="InterPro" id="IPR016032">
    <property type="entry name" value="Sig_transdc_resp-reg_C-effctor"/>
</dbReference>
<dbReference type="SUPFAM" id="SSF46894">
    <property type="entry name" value="C-terminal effector domain of the bipartite response regulators"/>
    <property type="match status" value="1"/>
</dbReference>
<reference evidence="3 4" key="1">
    <citation type="journal article" date="2015" name="Genome Announc.">
        <title>Expanding the biotechnology potential of lactobacilli through comparative genomics of 213 strains and associated genera.</title>
        <authorList>
            <person name="Sun Z."/>
            <person name="Harris H.M."/>
            <person name="McCann A."/>
            <person name="Guo C."/>
            <person name="Argimon S."/>
            <person name="Zhang W."/>
            <person name="Yang X."/>
            <person name="Jeffery I.B."/>
            <person name="Cooney J.C."/>
            <person name="Kagawa T.F."/>
            <person name="Liu W."/>
            <person name="Song Y."/>
            <person name="Salvetti E."/>
            <person name="Wrobel A."/>
            <person name="Rasinkangas P."/>
            <person name="Parkhill J."/>
            <person name="Rea M.C."/>
            <person name="O'Sullivan O."/>
            <person name="Ritari J."/>
            <person name="Douillard F.P."/>
            <person name="Paul Ross R."/>
            <person name="Yang R."/>
            <person name="Briner A.E."/>
            <person name="Felis G.E."/>
            <person name="de Vos W.M."/>
            <person name="Barrangou R."/>
            <person name="Klaenhammer T.R."/>
            <person name="Caufield P.W."/>
            <person name="Cui Y."/>
            <person name="Zhang H."/>
            <person name="O'Toole P.W."/>
        </authorList>
    </citation>
    <scope>NUCLEOTIDE SEQUENCE [LARGE SCALE GENOMIC DNA]</scope>
    <source>
        <strain evidence="3 4">DSM 23026</strain>
    </source>
</reference>
<proteinExistence type="predicted"/>
<dbReference type="InterPro" id="IPR013325">
    <property type="entry name" value="RNA_pol_sigma_r2"/>
</dbReference>
<dbReference type="EMBL" id="JQCQ01000006">
    <property type="protein sequence ID" value="KRO25790.1"/>
    <property type="molecule type" value="Genomic_DNA"/>
</dbReference>
<dbReference type="OrthoDB" id="1767844at2"/>
<keyword evidence="4" id="KW-1185">Reference proteome</keyword>
<gene>
    <name evidence="3" type="ORF">IV88_GL001553</name>
</gene>
<sequence>MNYKGEKYKSLDDETMVKLVQDNQIQYFEPLFQRYIGVVFKSQREHHLKHFDTDDWIQEGRIVFYKSVMSFDFTRHVTIGALFKQSFSNRVCSLVRFNLAFKRKADQEVCSFESLPENALKAYKERPSLVHDPSKSLILKENYAEYHSELSKFEKDISSRLFNGYKPSDIAEELDCELKQITNAIGRCHRKFGGQLFDV</sequence>
<dbReference type="GO" id="GO:0003700">
    <property type="term" value="F:DNA-binding transcription factor activity"/>
    <property type="evidence" value="ECO:0007669"/>
    <property type="project" value="InterPro"/>
</dbReference>
<dbReference type="AlphaFoldDB" id="A0A0R2NJ23"/>
<dbReference type="SUPFAM" id="SSF88946">
    <property type="entry name" value="Sigma2 domain of RNA polymerase sigma factors"/>
    <property type="match status" value="1"/>
</dbReference>
<dbReference type="RefSeq" id="WP_057798426.1">
    <property type="nucleotide sequence ID" value="NZ_BJZZ01000006.1"/>
</dbReference>
<evidence type="ECO:0000256" key="1">
    <source>
        <dbReference type="ARBA" id="ARBA00023015"/>
    </source>
</evidence>
<protein>
    <submittedName>
        <fullName evidence="3">ComX</fullName>
    </submittedName>
</protein>
<accession>A0A0R2NJ23</accession>
<name>A0A0R2NJ23_9LACO</name>
<keyword evidence="2" id="KW-0804">Transcription</keyword>
<evidence type="ECO:0000256" key="2">
    <source>
        <dbReference type="ARBA" id="ARBA00023163"/>
    </source>
</evidence>
<dbReference type="GO" id="GO:0003677">
    <property type="term" value="F:DNA binding"/>
    <property type="evidence" value="ECO:0007669"/>
    <property type="project" value="InterPro"/>
</dbReference>